<dbReference type="SUPFAM" id="SSF55729">
    <property type="entry name" value="Acyl-CoA N-acyltransferases (Nat)"/>
    <property type="match status" value="1"/>
</dbReference>
<dbReference type="PANTHER" id="PTHR42791">
    <property type="entry name" value="GNAT FAMILY ACETYLTRANSFERASE"/>
    <property type="match status" value="1"/>
</dbReference>
<reference evidence="2" key="2">
    <citation type="journal article" date="2023" name="IMA Fungus">
        <title>Comparative genomic study of the Penicillium genus elucidates a diverse pangenome and 15 lateral gene transfer events.</title>
        <authorList>
            <person name="Petersen C."/>
            <person name="Sorensen T."/>
            <person name="Nielsen M.R."/>
            <person name="Sondergaard T.E."/>
            <person name="Sorensen J.L."/>
            <person name="Fitzpatrick D.A."/>
            <person name="Frisvad J.C."/>
            <person name="Nielsen K.L."/>
        </authorList>
    </citation>
    <scope>NUCLEOTIDE SEQUENCE</scope>
    <source>
        <strain evidence="2">IBT 35673</strain>
    </source>
</reference>
<dbReference type="Gene3D" id="3.40.630.30">
    <property type="match status" value="1"/>
</dbReference>
<evidence type="ECO:0000259" key="1">
    <source>
        <dbReference type="PROSITE" id="PS51186"/>
    </source>
</evidence>
<dbReference type="InterPro" id="IPR016181">
    <property type="entry name" value="Acyl_CoA_acyltransferase"/>
</dbReference>
<accession>A0A9W9QH45</accession>
<evidence type="ECO:0000313" key="2">
    <source>
        <dbReference type="EMBL" id="KAJ5337815.1"/>
    </source>
</evidence>
<dbReference type="InterPro" id="IPR052523">
    <property type="entry name" value="Trichothecene_AcTrans"/>
</dbReference>
<proteinExistence type="predicted"/>
<organism evidence="2 3">
    <name type="scientific">Penicillium brevicompactum</name>
    <dbReference type="NCBI Taxonomy" id="5074"/>
    <lineage>
        <taxon>Eukaryota</taxon>
        <taxon>Fungi</taxon>
        <taxon>Dikarya</taxon>
        <taxon>Ascomycota</taxon>
        <taxon>Pezizomycotina</taxon>
        <taxon>Eurotiomycetes</taxon>
        <taxon>Eurotiomycetidae</taxon>
        <taxon>Eurotiales</taxon>
        <taxon>Aspergillaceae</taxon>
        <taxon>Penicillium</taxon>
    </lineage>
</organism>
<gene>
    <name evidence="2" type="ORF">N7452_004543</name>
</gene>
<dbReference type="AlphaFoldDB" id="A0A9W9QH45"/>
<dbReference type="CDD" id="cd04301">
    <property type="entry name" value="NAT_SF"/>
    <property type="match status" value="1"/>
</dbReference>
<comment type="caution">
    <text evidence="2">The sequence shown here is derived from an EMBL/GenBank/DDBJ whole genome shotgun (WGS) entry which is preliminary data.</text>
</comment>
<dbReference type="PANTHER" id="PTHR42791:SF4">
    <property type="entry name" value="ACETYLTRANSFERASE, GNAT FAMILY FAMILY (AFU_ORTHOLOGUE AFUA_4G09540)-RELATED"/>
    <property type="match status" value="1"/>
</dbReference>
<dbReference type="InterPro" id="IPR000182">
    <property type="entry name" value="GNAT_dom"/>
</dbReference>
<dbReference type="PROSITE" id="PS51186">
    <property type="entry name" value="GNAT"/>
    <property type="match status" value="1"/>
</dbReference>
<dbReference type="Proteomes" id="UP001147695">
    <property type="component" value="Unassembled WGS sequence"/>
</dbReference>
<feature type="domain" description="N-acetyltransferase" evidence="1">
    <location>
        <begin position="164"/>
        <end position="238"/>
    </location>
</feature>
<dbReference type="GO" id="GO:0016747">
    <property type="term" value="F:acyltransferase activity, transferring groups other than amino-acyl groups"/>
    <property type="evidence" value="ECO:0007669"/>
    <property type="project" value="InterPro"/>
</dbReference>
<protein>
    <submittedName>
        <fullName evidence="2">Acyl-CoA N-acyltransferase</fullName>
    </submittedName>
</protein>
<dbReference type="EMBL" id="JAPZBQ010000003">
    <property type="protein sequence ID" value="KAJ5337815.1"/>
    <property type="molecule type" value="Genomic_DNA"/>
</dbReference>
<name>A0A9W9QH45_PENBR</name>
<dbReference type="Pfam" id="PF13508">
    <property type="entry name" value="Acetyltransf_7"/>
    <property type="match status" value="1"/>
</dbReference>
<sequence>MSIEIGPLAQADIPGAVECVQQAFSDDPYFRWAFDNPSKFNVERNAASLGAHFQYGINCGCPISVAKVTRAASEDKSGAEIRLPPGTVVGVAWWYSPQAQSMPQTWTVWAQDWVLSFRQLVNNIRFLGRGGLNVHRYKIWKQVQQKAHDAIWQDPRGYYFCNVIGVSSQARGMGVGKKLMEDVMEKADRENMPCYLESSKGYPNVAIYERMGFELIKEIECVDGGDVCKLYCMTRSPKHKA</sequence>
<reference evidence="2" key="1">
    <citation type="submission" date="2022-12" db="EMBL/GenBank/DDBJ databases">
        <authorList>
            <person name="Petersen C."/>
        </authorList>
    </citation>
    <scope>NUCLEOTIDE SEQUENCE</scope>
    <source>
        <strain evidence="2">IBT 35673</strain>
    </source>
</reference>
<evidence type="ECO:0000313" key="3">
    <source>
        <dbReference type="Proteomes" id="UP001147695"/>
    </source>
</evidence>